<feature type="modified residue" description="4-aspartylphosphate" evidence="8">
    <location>
        <position position="60"/>
    </location>
</feature>
<dbReference type="InterPro" id="IPR001789">
    <property type="entry name" value="Sig_transdc_resp-reg_receiver"/>
</dbReference>
<evidence type="ECO:0000259" key="10">
    <source>
        <dbReference type="PROSITE" id="PS50110"/>
    </source>
</evidence>
<evidence type="ECO:0000256" key="3">
    <source>
        <dbReference type="ARBA" id="ARBA00022553"/>
    </source>
</evidence>
<keyword evidence="3 8" id="KW-0597">Phosphoprotein</keyword>
<keyword evidence="6 9" id="KW-0238">DNA-binding</keyword>
<dbReference type="InterPro" id="IPR011006">
    <property type="entry name" value="CheY-like_superfamily"/>
</dbReference>
<feature type="domain" description="OmpR/PhoB-type" evidence="11">
    <location>
        <begin position="131"/>
        <end position="231"/>
    </location>
</feature>
<dbReference type="SMART" id="SM00862">
    <property type="entry name" value="Trans_reg_C"/>
    <property type="match status" value="1"/>
</dbReference>
<protein>
    <submittedName>
        <fullName evidence="12">Response regulator</fullName>
    </submittedName>
</protein>
<dbReference type="PROSITE" id="PS51755">
    <property type="entry name" value="OMPR_PHOB"/>
    <property type="match status" value="1"/>
</dbReference>
<keyword evidence="13" id="KW-1185">Reference proteome</keyword>
<dbReference type="Gene3D" id="1.10.10.10">
    <property type="entry name" value="Winged helix-like DNA-binding domain superfamily/Winged helix DNA-binding domain"/>
    <property type="match status" value="1"/>
</dbReference>
<dbReference type="CDD" id="cd19938">
    <property type="entry name" value="REC_OmpR_BaeR-like"/>
    <property type="match status" value="1"/>
</dbReference>
<dbReference type="EMBL" id="QYUQ01000002">
    <property type="protein sequence ID" value="RJG02824.1"/>
    <property type="molecule type" value="Genomic_DNA"/>
</dbReference>
<evidence type="ECO:0000256" key="2">
    <source>
        <dbReference type="ARBA" id="ARBA00022490"/>
    </source>
</evidence>
<dbReference type="GO" id="GO:0000156">
    <property type="term" value="F:phosphorelay response regulator activity"/>
    <property type="evidence" value="ECO:0007669"/>
    <property type="project" value="TreeGrafter"/>
</dbReference>
<accession>A0A3A3G4S9</accession>
<evidence type="ECO:0000256" key="8">
    <source>
        <dbReference type="PROSITE-ProRule" id="PRU00169"/>
    </source>
</evidence>
<proteinExistence type="predicted"/>
<dbReference type="OrthoDB" id="9802426at2"/>
<dbReference type="AlphaFoldDB" id="A0A3A3G4S9"/>
<dbReference type="GO" id="GO:0005829">
    <property type="term" value="C:cytosol"/>
    <property type="evidence" value="ECO:0007669"/>
    <property type="project" value="TreeGrafter"/>
</dbReference>
<dbReference type="Pfam" id="PF00072">
    <property type="entry name" value="Response_reg"/>
    <property type="match status" value="1"/>
</dbReference>
<reference evidence="13" key="1">
    <citation type="submission" date="2018-09" db="EMBL/GenBank/DDBJ databases">
        <authorList>
            <person name="Zhu H."/>
        </authorList>
    </citation>
    <scope>NUCLEOTIDE SEQUENCE [LARGE SCALE GENOMIC DNA]</scope>
    <source>
        <strain evidence="13">K1S02-23</strain>
    </source>
</reference>
<dbReference type="FunFam" id="3.40.50.2300:FF:000001">
    <property type="entry name" value="DNA-binding response regulator PhoB"/>
    <property type="match status" value="1"/>
</dbReference>
<comment type="caution">
    <text evidence="12">The sequence shown here is derived from an EMBL/GenBank/DDBJ whole genome shotgun (WGS) entry which is preliminary data.</text>
</comment>
<dbReference type="SMART" id="SM00448">
    <property type="entry name" value="REC"/>
    <property type="match status" value="1"/>
</dbReference>
<name>A0A3A3G4S9_9BURK</name>
<dbReference type="Gene3D" id="3.40.50.2300">
    <property type="match status" value="1"/>
</dbReference>
<dbReference type="GO" id="GO:0000976">
    <property type="term" value="F:transcription cis-regulatory region binding"/>
    <property type="evidence" value="ECO:0007669"/>
    <property type="project" value="TreeGrafter"/>
</dbReference>
<dbReference type="RefSeq" id="WP_119786324.1">
    <property type="nucleotide sequence ID" value="NZ_QYUQ01000002.1"/>
</dbReference>
<dbReference type="GO" id="GO:0032993">
    <property type="term" value="C:protein-DNA complex"/>
    <property type="evidence" value="ECO:0007669"/>
    <property type="project" value="TreeGrafter"/>
</dbReference>
<dbReference type="Proteomes" id="UP000266327">
    <property type="component" value="Unassembled WGS sequence"/>
</dbReference>
<gene>
    <name evidence="12" type="ORF">D3878_15590</name>
</gene>
<feature type="domain" description="Response regulatory" evidence="10">
    <location>
        <begin position="11"/>
        <end position="124"/>
    </location>
</feature>
<keyword evidence="5" id="KW-0805">Transcription regulation</keyword>
<dbReference type="PROSITE" id="PS50110">
    <property type="entry name" value="RESPONSE_REGULATORY"/>
    <property type="match status" value="1"/>
</dbReference>
<keyword evidence="7" id="KW-0804">Transcription</keyword>
<evidence type="ECO:0000256" key="9">
    <source>
        <dbReference type="PROSITE-ProRule" id="PRU01091"/>
    </source>
</evidence>
<dbReference type="PANTHER" id="PTHR48111">
    <property type="entry name" value="REGULATOR OF RPOS"/>
    <property type="match status" value="1"/>
</dbReference>
<evidence type="ECO:0000256" key="1">
    <source>
        <dbReference type="ARBA" id="ARBA00004496"/>
    </source>
</evidence>
<evidence type="ECO:0000256" key="7">
    <source>
        <dbReference type="ARBA" id="ARBA00023163"/>
    </source>
</evidence>
<evidence type="ECO:0000313" key="12">
    <source>
        <dbReference type="EMBL" id="RJG02824.1"/>
    </source>
</evidence>
<dbReference type="InterPro" id="IPR039420">
    <property type="entry name" value="WalR-like"/>
</dbReference>
<dbReference type="GO" id="GO:0045893">
    <property type="term" value="P:positive regulation of DNA-templated transcription"/>
    <property type="evidence" value="ECO:0007669"/>
    <property type="project" value="UniProtKB-ARBA"/>
</dbReference>
<dbReference type="SUPFAM" id="SSF52172">
    <property type="entry name" value="CheY-like"/>
    <property type="match status" value="1"/>
</dbReference>
<evidence type="ECO:0000313" key="13">
    <source>
        <dbReference type="Proteomes" id="UP000266327"/>
    </source>
</evidence>
<dbReference type="Pfam" id="PF00486">
    <property type="entry name" value="Trans_reg_C"/>
    <property type="match status" value="1"/>
</dbReference>
<dbReference type="FunFam" id="1.10.10.10:FF:000117">
    <property type="entry name" value="Two-component system response regulator BaeR"/>
    <property type="match status" value="1"/>
</dbReference>
<organism evidence="12 13">
    <name type="scientific">Noviherbaspirillum sedimenti</name>
    <dbReference type="NCBI Taxonomy" id="2320865"/>
    <lineage>
        <taxon>Bacteria</taxon>
        <taxon>Pseudomonadati</taxon>
        <taxon>Pseudomonadota</taxon>
        <taxon>Betaproteobacteria</taxon>
        <taxon>Burkholderiales</taxon>
        <taxon>Oxalobacteraceae</taxon>
        <taxon>Noviherbaspirillum</taxon>
    </lineage>
</organism>
<keyword evidence="2" id="KW-0963">Cytoplasm</keyword>
<keyword evidence="4" id="KW-0902">Two-component regulatory system</keyword>
<evidence type="ECO:0000256" key="4">
    <source>
        <dbReference type="ARBA" id="ARBA00023012"/>
    </source>
</evidence>
<feature type="DNA-binding region" description="OmpR/PhoB-type" evidence="9">
    <location>
        <begin position="131"/>
        <end position="231"/>
    </location>
</feature>
<comment type="subcellular location">
    <subcellularLocation>
        <location evidence="1">Cytoplasm</location>
    </subcellularLocation>
</comment>
<evidence type="ECO:0000256" key="5">
    <source>
        <dbReference type="ARBA" id="ARBA00023015"/>
    </source>
</evidence>
<dbReference type="Gene3D" id="6.10.250.690">
    <property type="match status" value="1"/>
</dbReference>
<dbReference type="InterPro" id="IPR036388">
    <property type="entry name" value="WH-like_DNA-bd_sf"/>
</dbReference>
<dbReference type="InterPro" id="IPR001867">
    <property type="entry name" value="OmpR/PhoB-type_DNA-bd"/>
</dbReference>
<sequence length="236" mass="26411">MPKNAAANAACIMIVEDEPKLAALLADYLHASGYRTVIIGNGQEVIAAIRKSAPALVLLDVMLPGRDGIEICRELRSFSHVPVIMVTARVEEIDRLLGLEIGADDYVCKPFSPREVVARVQAMLRRAGYASDKPTPSSGLVMDEATHEVTLNGQNLDLTPVEFRLLKTLCDNEGRVFSRDQLMSKVYSDYRVVTDRTVDTHIKNLRRKLDHVSPEHELIHSIYGLGYRFERQVQKI</sequence>
<dbReference type="PANTHER" id="PTHR48111:SF59">
    <property type="entry name" value="TRANSCRIPTIONAL REGULATORY PROTEIN BAER"/>
    <property type="match status" value="1"/>
</dbReference>
<dbReference type="CDD" id="cd00383">
    <property type="entry name" value="trans_reg_C"/>
    <property type="match status" value="1"/>
</dbReference>
<evidence type="ECO:0000256" key="6">
    <source>
        <dbReference type="ARBA" id="ARBA00023125"/>
    </source>
</evidence>
<evidence type="ECO:0000259" key="11">
    <source>
        <dbReference type="PROSITE" id="PS51755"/>
    </source>
</evidence>